<accession>A0A9D1ZXS3</accession>
<protein>
    <submittedName>
        <fullName evidence="1">Uncharacterized protein</fullName>
    </submittedName>
</protein>
<comment type="caution">
    <text evidence="1">The sequence shown here is derived from an EMBL/GenBank/DDBJ whole genome shotgun (WGS) entry which is preliminary data.</text>
</comment>
<dbReference type="Proteomes" id="UP000886750">
    <property type="component" value="Unassembled WGS sequence"/>
</dbReference>
<evidence type="ECO:0000313" key="2">
    <source>
        <dbReference type="Proteomes" id="UP000886750"/>
    </source>
</evidence>
<evidence type="ECO:0000313" key="1">
    <source>
        <dbReference type="EMBL" id="HIY97423.1"/>
    </source>
</evidence>
<reference evidence="1" key="2">
    <citation type="submission" date="2021-04" db="EMBL/GenBank/DDBJ databases">
        <authorList>
            <person name="Gilroy R."/>
        </authorList>
    </citation>
    <scope>NUCLEOTIDE SEQUENCE</scope>
    <source>
        <strain evidence="1">1345</strain>
    </source>
</reference>
<gene>
    <name evidence="1" type="ORF">H9729_07025</name>
</gene>
<reference evidence="1" key="1">
    <citation type="journal article" date="2021" name="PeerJ">
        <title>Extensive microbial diversity within the chicken gut microbiome revealed by metagenomics and culture.</title>
        <authorList>
            <person name="Gilroy R."/>
            <person name="Ravi A."/>
            <person name="Getino M."/>
            <person name="Pursley I."/>
            <person name="Horton D.L."/>
            <person name="Alikhan N.F."/>
            <person name="Baker D."/>
            <person name="Gharbi K."/>
            <person name="Hall N."/>
            <person name="Watson M."/>
            <person name="Adriaenssens E.M."/>
            <person name="Foster-Nyarko E."/>
            <person name="Jarju S."/>
            <person name="Secka A."/>
            <person name="Antonio M."/>
            <person name="Oren A."/>
            <person name="Chaudhuri R.R."/>
            <person name="La Ragione R."/>
            <person name="Hildebrand F."/>
            <person name="Pallen M.J."/>
        </authorList>
    </citation>
    <scope>NUCLEOTIDE SEQUENCE</scope>
    <source>
        <strain evidence="1">1345</strain>
    </source>
</reference>
<dbReference type="EMBL" id="DXCQ01000065">
    <property type="protein sequence ID" value="HIY97423.1"/>
    <property type="molecule type" value="Genomic_DNA"/>
</dbReference>
<proteinExistence type="predicted"/>
<name>A0A9D1ZXS3_9FIRM</name>
<organism evidence="1 2">
    <name type="scientific">Candidatus Borkfalkia excrementigallinarum</name>
    <dbReference type="NCBI Taxonomy" id="2838506"/>
    <lineage>
        <taxon>Bacteria</taxon>
        <taxon>Bacillati</taxon>
        <taxon>Bacillota</taxon>
        <taxon>Clostridia</taxon>
        <taxon>Christensenellales</taxon>
        <taxon>Christensenellaceae</taxon>
        <taxon>Candidatus Borkfalkia</taxon>
    </lineage>
</organism>
<sequence>MKECIAKLLREDKLCSVFTNDAEKFMAGYLLDSDGEYMLMELFNPYGYADGLCCQRIESVTKVETDTLYNEDLELLAGYRRQARRQKIERQGNVLDAFLTVALLGKKLCTVELYDSSCDDVIGFLTEIDGEELVFAMLNEHGNPDGKTVFARSSISSIKFESEDEEKIAALFRLKSAKE</sequence>
<dbReference type="AlphaFoldDB" id="A0A9D1ZXS3"/>